<evidence type="ECO:0000256" key="1">
    <source>
        <dbReference type="SAM" id="MobiDB-lite"/>
    </source>
</evidence>
<feature type="compositionally biased region" description="Basic and acidic residues" evidence="1">
    <location>
        <begin position="93"/>
        <end position="118"/>
    </location>
</feature>
<gene>
    <name evidence="2" type="ordered locus">MA_2929</name>
</gene>
<feature type="region of interest" description="Disordered" evidence="1">
    <location>
        <begin position="33"/>
        <end position="60"/>
    </location>
</feature>
<evidence type="ECO:0000313" key="2">
    <source>
        <dbReference type="EMBL" id="AAM06303.1"/>
    </source>
</evidence>
<evidence type="ECO:0000313" key="3">
    <source>
        <dbReference type="Proteomes" id="UP000002487"/>
    </source>
</evidence>
<reference evidence="2 3" key="1">
    <citation type="journal article" date="2002" name="Genome Res.">
        <title>The genome of Methanosarcina acetivorans reveals extensive metabolic and physiological diversity.</title>
        <authorList>
            <person name="Galagan J.E."/>
            <person name="Nusbaum C."/>
            <person name="Roy A."/>
            <person name="Endrizzi M.G."/>
            <person name="Macdonald P."/>
            <person name="FitzHugh W."/>
            <person name="Calvo S."/>
            <person name="Engels R."/>
            <person name="Smirnov S."/>
            <person name="Atnoor D."/>
            <person name="Brown A."/>
            <person name="Allen N."/>
            <person name="Naylor J."/>
            <person name="Stange-Thomann N."/>
            <person name="DeArellano K."/>
            <person name="Johnson R."/>
            <person name="Linton L."/>
            <person name="McEwan P."/>
            <person name="McKernan K."/>
            <person name="Talamas J."/>
            <person name="Tirrell A."/>
            <person name="Ye W."/>
            <person name="Zimmer A."/>
            <person name="Barber R.D."/>
            <person name="Cann I."/>
            <person name="Graham D.E."/>
            <person name="Grahame D.A."/>
            <person name="Guss A."/>
            <person name="Hedderich R."/>
            <person name="Ingram-Smith C."/>
            <person name="Kuettner C.H."/>
            <person name="Krzycki J.A."/>
            <person name="Leigh J.A."/>
            <person name="Li W."/>
            <person name="Liu J."/>
            <person name="Mukhopadhyay B."/>
            <person name="Reeve J.N."/>
            <person name="Smith K."/>
            <person name="Springer T.A."/>
            <person name="Umayam L.A."/>
            <person name="White O."/>
            <person name="White R.H."/>
            <person name="de Macario E.C."/>
            <person name="Ferry J.G."/>
            <person name="Jarrell K.F."/>
            <person name="Jing H."/>
            <person name="Macario A.J.L."/>
            <person name="Paulsen I."/>
            <person name="Pritchett M."/>
            <person name="Sowers K.R."/>
            <person name="Swanson R.V."/>
            <person name="Zinder S.H."/>
            <person name="Lander E."/>
            <person name="Metcalf W.W."/>
            <person name="Birren B."/>
        </authorList>
    </citation>
    <scope>NUCLEOTIDE SEQUENCE [LARGE SCALE GENOMIC DNA]</scope>
    <source>
        <strain evidence="3">ATCC 35395 / DSM 2834 / JCM 12185 / C2A</strain>
    </source>
</reference>
<dbReference type="HOGENOM" id="CLU_2067779_0_0_2"/>
<accession>Q8TLU7</accession>
<dbReference type="GeneID" id="1474823"/>
<dbReference type="EnsemblBacteria" id="AAM06303">
    <property type="protein sequence ID" value="AAM06303"/>
    <property type="gene ID" value="MA_2929"/>
</dbReference>
<proteinExistence type="predicted"/>
<protein>
    <submittedName>
        <fullName evidence="2">Uncharacterized protein</fullName>
    </submittedName>
</protein>
<dbReference type="Proteomes" id="UP000002487">
    <property type="component" value="Chromosome"/>
</dbReference>
<dbReference type="EMBL" id="AE010299">
    <property type="protein sequence ID" value="AAM06303.1"/>
    <property type="molecule type" value="Genomic_DNA"/>
</dbReference>
<dbReference type="RefSeq" id="WP_011022875.1">
    <property type="nucleotide sequence ID" value="NC_003552.1"/>
</dbReference>
<dbReference type="KEGG" id="mac:MA_2929"/>
<name>Q8TLU7_METAC</name>
<organism evidence="2 3">
    <name type="scientific">Methanosarcina acetivorans (strain ATCC 35395 / DSM 2834 / JCM 12185 / C2A)</name>
    <dbReference type="NCBI Taxonomy" id="188937"/>
    <lineage>
        <taxon>Archaea</taxon>
        <taxon>Methanobacteriati</taxon>
        <taxon>Methanobacteriota</taxon>
        <taxon>Stenosarchaea group</taxon>
        <taxon>Methanomicrobia</taxon>
        <taxon>Methanosarcinales</taxon>
        <taxon>Methanosarcinaceae</taxon>
        <taxon>Methanosarcina</taxon>
    </lineage>
</organism>
<dbReference type="AlphaFoldDB" id="Q8TLU7"/>
<sequence length="118" mass="13041">MDFKIKPTKKIVASGFIFLMLLALLATGASAADQLRDRDQIKDPDQDRLRDGSCQSSAVSTCIGDCDQTQDRLRDGSCQSSEVSTCTGDCDQTQDRDQDKDQTQDRARDRDQDGSCLE</sequence>
<dbReference type="InParanoid" id="Q8TLU7"/>
<feature type="compositionally biased region" description="Basic and acidic residues" evidence="1">
    <location>
        <begin position="34"/>
        <end position="51"/>
    </location>
</feature>
<keyword evidence="3" id="KW-1185">Reference proteome</keyword>
<feature type="region of interest" description="Disordered" evidence="1">
    <location>
        <begin position="78"/>
        <end position="118"/>
    </location>
</feature>